<dbReference type="InterPro" id="IPR029021">
    <property type="entry name" value="Prot-tyrosine_phosphatase-like"/>
</dbReference>
<gene>
    <name evidence="2" type="ORF">KUTeg_020671</name>
</gene>
<organism evidence="2 3">
    <name type="scientific">Tegillarca granosa</name>
    <name type="common">Malaysian cockle</name>
    <name type="synonym">Anadara granosa</name>
    <dbReference type="NCBI Taxonomy" id="220873"/>
    <lineage>
        <taxon>Eukaryota</taxon>
        <taxon>Metazoa</taxon>
        <taxon>Spiralia</taxon>
        <taxon>Lophotrochozoa</taxon>
        <taxon>Mollusca</taxon>
        <taxon>Bivalvia</taxon>
        <taxon>Autobranchia</taxon>
        <taxon>Pteriomorphia</taxon>
        <taxon>Arcoida</taxon>
        <taxon>Arcoidea</taxon>
        <taxon>Arcidae</taxon>
        <taxon>Tegillarca</taxon>
    </lineage>
</organism>
<keyword evidence="3" id="KW-1185">Reference proteome</keyword>
<comment type="caution">
    <text evidence="2">The sequence shown here is derived from an EMBL/GenBank/DDBJ whole genome shotgun (WGS) entry which is preliminary data.</text>
</comment>
<proteinExistence type="predicted"/>
<feature type="domain" description="Tyrosine-protein phosphatase" evidence="1">
    <location>
        <begin position="40"/>
        <end position="93"/>
    </location>
</feature>
<evidence type="ECO:0000313" key="3">
    <source>
        <dbReference type="Proteomes" id="UP001217089"/>
    </source>
</evidence>
<dbReference type="Pfam" id="PF00102">
    <property type="entry name" value="Y_phosphatase"/>
    <property type="match status" value="1"/>
</dbReference>
<name>A0ABQ9E8M5_TEGGR</name>
<sequence>MTRHSPMSLMLRKTLNFKIWANVEKAVIFLDLSVINEKLDGAKCCGLFCLVYSVIENLSYSDDIDIFQIARLQQIRRPQFFSVEQYHFCYNIVEEYLEKVHFQKIYFLSPLQQFYKKIY</sequence>
<dbReference type="Gene3D" id="3.90.190.10">
    <property type="entry name" value="Protein tyrosine phosphatase superfamily"/>
    <property type="match status" value="1"/>
</dbReference>
<evidence type="ECO:0000313" key="2">
    <source>
        <dbReference type="EMBL" id="KAJ8301684.1"/>
    </source>
</evidence>
<dbReference type="EMBL" id="JARBDR010000918">
    <property type="protein sequence ID" value="KAJ8301684.1"/>
    <property type="molecule type" value="Genomic_DNA"/>
</dbReference>
<reference evidence="2 3" key="1">
    <citation type="submission" date="2022-12" db="EMBL/GenBank/DDBJ databases">
        <title>Chromosome-level genome of Tegillarca granosa.</title>
        <authorList>
            <person name="Kim J."/>
        </authorList>
    </citation>
    <scope>NUCLEOTIDE SEQUENCE [LARGE SCALE GENOMIC DNA]</scope>
    <source>
        <strain evidence="2">Teg-2019</strain>
        <tissue evidence="2">Adductor muscle</tissue>
    </source>
</reference>
<evidence type="ECO:0000259" key="1">
    <source>
        <dbReference type="Pfam" id="PF00102"/>
    </source>
</evidence>
<dbReference type="SUPFAM" id="SSF52799">
    <property type="entry name" value="(Phosphotyrosine protein) phosphatases II"/>
    <property type="match status" value="1"/>
</dbReference>
<protein>
    <recommendedName>
        <fullName evidence="1">Tyrosine-protein phosphatase domain-containing protein</fullName>
    </recommendedName>
</protein>
<dbReference type="Proteomes" id="UP001217089">
    <property type="component" value="Unassembled WGS sequence"/>
</dbReference>
<dbReference type="InterPro" id="IPR000242">
    <property type="entry name" value="PTP_cat"/>
</dbReference>
<accession>A0ABQ9E8M5</accession>